<reference evidence="2 3" key="1">
    <citation type="submission" date="2020-08" db="EMBL/GenBank/DDBJ databases">
        <title>Genomic Encyclopedia of Type Strains, Phase III (KMG-III): the genomes of soil and plant-associated and newly described type strains.</title>
        <authorList>
            <person name="Whitman W."/>
        </authorList>
    </citation>
    <scope>NUCLEOTIDE SEQUENCE [LARGE SCALE GENOMIC DNA]</scope>
    <source>
        <strain evidence="2 3">CECT 8960</strain>
    </source>
</reference>
<protein>
    <recommendedName>
        <fullName evidence="1">Lon N-terminal domain-containing protein</fullName>
    </recommendedName>
</protein>
<gene>
    <name evidence="2" type="ORF">FHR82_006548</name>
</gene>
<evidence type="ECO:0000259" key="1">
    <source>
        <dbReference type="PROSITE" id="PS51787"/>
    </source>
</evidence>
<evidence type="ECO:0000313" key="2">
    <source>
        <dbReference type="EMBL" id="MBB4910290.1"/>
    </source>
</evidence>
<feature type="domain" description="Lon N-terminal" evidence="1">
    <location>
        <begin position="13"/>
        <end position="215"/>
    </location>
</feature>
<accession>A0A7W7VHQ3</accession>
<dbReference type="PANTHER" id="PTHR46732">
    <property type="entry name" value="ATP-DEPENDENT PROTEASE LA (LON) DOMAIN PROTEIN"/>
    <property type="match status" value="1"/>
</dbReference>
<dbReference type="InterPro" id="IPR003111">
    <property type="entry name" value="Lon_prtase_N"/>
</dbReference>
<dbReference type="PANTHER" id="PTHR46732:SF8">
    <property type="entry name" value="ATP-DEPENDENT PROTEASE LA (LON) DOMAIN PROTEIN"/>
    <property type="match status" value="1"/>
</dbReference>
<keyword evidence="3" id="KW-1185">Reference proteome</keyword>
<comment type="caution">
    <text evidence="2">The sequence shown here is derived from an EMBL/GenBank/DDBJ whole genome shotgun (WGS) entry which is preliminary data.</text>
</comment>
<dbReference type="SUPFAM" id="SSF88697">
    <property type="entry name" value="PUA domain-like"/>
    <property type="match status" value="1"/>
</dbReference>
<dbReference type="RefSeq" id="WP_184814354.1">
    <property type="nucleotide sequence ID" value="NZ_JACHJQ010000007.1"/>
</dbReference>
<dbReference type="Gene3D" id="1.20.58.1480">
    <property type="match status" value="1"/>
</dbReference>
<dbReference type="InterPro" id="IPR046336">
    <property type="entry name" value="Lon_prtase_N_sf"/>
</dbReference>
<dbReference type="InterPro" id="IPR015947">
    <property type="entry name" value="PUA-like_sf"/>
</dbReference>
<organism evidence="2 3">
    <name type="scientific">Actinophytocola algeriensis</name>
    <dbReference type="NCBI Taxonomy" id="1768010"/>
    <lineage>
        <taxon>Bacteria</taxon>
        <taxon>Bacillati</taxon>
        <taxon>Actinomycetota</taxon>
        <taxon>Actinomycetes</taxon>
        <taxon>Pseudonocardiales</taxon>
        <taxon>Pseudonocardiaceae</taxon>
    </lineage>
</organism>
<proteinExistence type="predicted"/>
<evidence type="ECO:0000313" key="3">
    <source>
        <dbReference type="Proteomes" id="UP000520767"/>
    </source>
</evidence>
<dbReference type="PROSITE" id="PS51787">
    <property type="entry name" value="LON_N"/>
    <property type="match status" value="1"/>
</dbReference>
<sequence length="238" mass="26257">MPTGPKPSPPTPLPLFPLQTVLLPGVTLPLHIFEPRYRQLTVDLMTGAVPEKRFGVVALAPSAGVEVTSLEQLKPIGCAAILRQAARLPDGRFDVVTLGEHRFRLLSVDPEAAPYLMGTVEWLPDAPAMIPGRRAADDTIDALIESARTAYRRYCRAAWQQGDWTEPDADVEMSALAHLLATDCLLPLEDRQRILEETRPLHRLRLVTRLLNREAGILATLHAIPAPPADLRQQAIEN</sequence>
<name>A0A7W7VHQ3_9PSEU</name>
<dbReference type="Gene3D" id="2.30.130.40">
    <property type="entry name" value="LON domain-like"/>
    <property type="match status" value="1"/>
</dbReference>
<dbReference type="Pfam" id="PF02190">
    <property type="entry name" value="LON_substr_bdg"/>
    <property type="match status" value="1"/>
</dbReference>
<dbReference type="EMBL" id="JACHJQ010000007">
    <property type="protein sequence ID" value="MBB4910290.1"/>
    <property type="molecule type" value="Genomic_DNA"/>
</dbReference>
<dbReference type="SMART" id="SM00464">
    <property type="entry name" value="LON"/>
    <property type="match status" value="1"/>
</dbReference>
<dbReference type="AlphaFoldDB" id="A0A7W7VHQ3"/>
<dbReference type="Proteomes" id="UP000520767">
    <property type="component" value="Unassembled WGS sequence"/>
</dbReference>